<accession>A0ABN8Y4V1</accession>
<feature type="region of interest" description="Disordered" evidence="1">
    <location>
        <begin position="1"/>
        <end position="44"/>
    </location>
</feature>
<protein>
    <submittedName>
        <fullName evidence="2">Uncharacterized protein</fullName>
    </submittedName>
</protein>
<dbReference type="Proteomes" id="UP001176941">
    <property type="component" value="Chromosome 12"/>
</dbReference>
<gene>
    <name evidence="2" type="ORF">MRATA1EN1_LOCUS4569</name>
</gene>
<sequence length="93" mass="10123">MPRELRAAQEAPGQETRSGRRLPTPGRALRLQGGEEGRPREVPPSAALTACREQGLLSALVGVKVAHFSGQHPHRDVVSFKKWFLATEMAPEG</sequence>
<dbReference type="EMBL" id="OX459948">
    <property type="protein sequence ID" value="CAI9155607.1"/>
    <property type="molecule type" value="Genomic_DNA"/>
</dbReference>
<evidence type="ECO:0000313" key="3">
    <source>
        <dbReference type="Proteomes" id="UP001176941"/>
    </source>
</evidence>
<keyword evidence="3" id="KW-1185">Reference proteome</keyword>
<evidence type="ECO:0000313" key="2">
    <source>
        <dbReference type="EMBL" id="CAI9155607.1"/>
    </source>
</evidence>
<evidence type="ECO:0000256" key="1">
    <source>
        <dbReference type="SAM" id="MobiDB-lite"/>
    </source>
</evidence>
<proteinExistence type="predicted"/>
<reference evidence="2" key="1">
    <citation type="submission" date="2023-04" db="EMBL/GenBank/DDBJ databases">
        <authorList>
            <consortium name="ELIXIR-Norway"/>
        </authorList>
    </citation>
    <scope>NUCLEOTIDE SEQUENCE [LARGE SCALE GENOMIC DNA]</scope>
</reference>
<name>A0ABN8Y4V1_RANTA</name>
<organism evidence="2 3">
    <name type="scientific">Rangifer tarandus platyrhynchus</name>
    <name type="common">Svalbard reindeer</name>
    <dbReference type="NCBI Taxonomy" id="3082113"/>
    <lineage>
        <taxon>Eukaryota</taxon>
        <taxon>Metazoa</taxon>
        <taxon>Chordata</taxon>
        <taxon>Craniata</taxon>
        <taxon>Vertebrata</taxon>
        <taxon>Euteleostomi</taxon>
        <taxon>Mammalia</taxon>
        <taxon>Eutheria</taxon>
        <taxon>Laurasiatheria</taxon>
        <taxon>Artiodactyla</taxon>
        <taxon>Ruminantia</taxon>
        <taxon>Pecora</taxon>
        <taxon>Cervidae</taxon>
        <taxon>Odocoileinae</taxon>
        <taxon>Rangifer</taxon>
    </lineage>
</organism>